<sequence length="106" mass="12032">MSDERGERLRRAASPTCHFISSGSSSCRALPVWRRSWWQAGGQRRRDKNLLRAEGPFFIVKQMCNTGYTLWSMGMEGALDSDYTDFPLATAFYLAKVTFSGQKRGL</sequence>
<dbReference type="GeneID" id="25267475"/>
<evidence type="ECO:0000313" key="1">
    <source>
        <dbReference type="EMBL" id="KDN37211.1"/>
    </source>
</evidence>
<gene>
    <name evidence="1" type="ORF">K437DRAFT_43432</name>
</gene>
<name>A0A066V6V5_TILAU</name>
<evidence type="ECO:0000313" key="2">
    <source>
        <dbReference type="Proteomes" id="UP000027361"/>
    </source>
</evidence>
<dbReference type="InParanoid" id="A0A066V6V5"/>
<organism evidence="1 2">
    <name type="scientific">Tilletiaria anomala (strain ATCC 24038 / CBS 436.72 / UBC 951)</name>
    <dbReference type="NCBI Taxonomy" id="1037660"/>
    <lineage>
        <taxon>Eukaryota</taxon>
        <taxon>Fungi</taxon>
        <taxon>Dikarya</taxon>
        <taxon>Basidiomycota</taxon>
        <taxon>Ustilaginomycotina</taxon>
        <taxon>Exobasidiomycetes</taxon>
        <taxon>Georgefischeriales</taxon>
        <taxon>Tilletiariaceae</taxon>
        <taxon>Tilletiaria</taxon>
    </lineage>
</organism>
<comment type="caution">
    <text evidence="1">The sequence shown here is derived from an EMBL/GenBank/DDBJ whole genome shotgun (WGS) entry which is preliminary data.</text>
</comment>
<accession>A0A066V6V5</accession>
<dbReference type="RefSeq" id="XP_013240276.1">
    <property type="nucleotide sequence ID" value="XM_013384822.1"/>
</dbReference>
<proteinExistence type="predicted"/>
<dbReference type="HOGENOM" id="CLU_2225016_0_0_1"/>
<keyword evidence="2" id="KW-1185">Reference proteome</keyword>
<dbReference type="EMBL" id="JMSN01000147">
    <property type="protein sequence ID" value="KDN37211.1"/>
    <property type="molecule type" value="Genomic_DNA"/>
</dbReference>
<dbReference type="PROSITE" id="PS51257">
    <property type="entry name" value="PROKAR_LIPOPROTEIN"/>
    <property type="match status" value="1"/>
</dbReference>
<dbReference type="Proteomes" id="UP000027361">
    <property type="component" value="Unassembled WGS sequence"/>
</dbReference>
<protein>
    <submittedName>
        <fullName evidence="1">Uncharacterized protein</fullName>
    </submittedName>
</protein>
<reference evidence="1 2" key="1">
    <citation type="submission" date="2014-05" db="EMBL/GenBank/DDBJ databases">
        <title>Draft genome sequence of a rare smut relative, Tilletiaria anomala UBC 951.</title>
        <authorList>
            <consortium name="DOE Joint Genome Institute"/>
            <person name="Toome M."/>
            <person name="Kuo A."/>
            <person name="Henrissat B."/>
            <person name="Lipzen A."/>
            <person name="Tritt A."/>
            <person name="Yoshinaga Y."/>
            <person name="Zane M."/>
            <person name="Barry K."/>
            <person name="Grigoriev I.V."/>
            <person name="Spatafora J.W."/>
            <person name="Aimea M.C."/>
        </authorList>
    </citation>
    <scope>NUCLEOTIDE SEQUENCE [LARGE SCALE GENOMIC DNA]</scope>
    <source>
        <strain evidence="1 2">UBC 951</strain>
    </source>
</reference>
<dbReference type="AlphaFoldDB" id="A0A066V6V5"/>